<accession>A0AAD1XPL3</accession>
<feature type="compositionally biased region" description="Low complexity" evidence="1">
    <location>
        <begin position="83"/>
        <end position="95"/>
    </location>
</feature>
<organism evidence="2 3">
    <name type="scientific">Euplotes crassus</name>
    <dbReference type="NCBI Taxonomy" id="5936"/>
    <lineage>
        <taxon>Eukaryota</taxon>
        <taxon>Sar</taxon>
        <taxon>Alveolata</taxon>
        <taxon>Ciliophora</taxon>
        <taxon>Intramacronucleata</taxon>
        <taxon>Spirotrichea</taxon>
        <taxon>Hypotrichia</taxon>
        <taxon>Euplotida</taxon>
        <taxon>Euplotidae</taxon>
        <taxon>Moneuplotes</taxon>
    </lineage>
</organism>
<proteinExistence type="predicted"/>
<reference evidence="2" key="1">
    <citation type="submission" date="2023-07" db="EMBL/GenBank/DDBJ databases">
        <authorList>
            <consortium name="AG Swart"/>
            <person name="Singh M."/>
            <person name="Singh A."/>
            <person name="Seah K."/>
            <person name="Emmerich C."/>
        </authorList>
    </citation>
    <scope>NUCLEOTIDE SEQUENCE</scope>
    <source>
        <strain evidence="2">DP1</strain>
    </source>
</reference>
<comment type="caution">
    <text evidence="2">The sequence shown here is derived from an EMBL/GenBank/DDBJ whole genome shotgun (WGS) entry which is preliminary data.</text>
</comment>
<feature type="region of interest" description="Disordered" evidence="1">
    <location>
        <begin position="80"/>
        <end position="115"/>
    </location>
</feature>
<feature type="compositionally biased region" description="Polar residues" evidence="1">
    <location>
        <begin position="106"/>
        <end position="115"/>
    </location>
</feature>
<keyword evidence="3" id="KW-1185">Reference proteome</keyword>
<gene>
    <name evidence="2" type="ORF">ECRASSUSDP1_LOCUS18005</name>
</gene>
<evidence type="ECO:0000313" key="2">
    <source>
        <dbReference type="EMBL" id="CAI2376635.1"/>
    </source>
</evidence>
<name>A0AAD1XPL3_EUPCR</name>
<evidence type="ECO:0000313" key="3">
    <source>
        <dbReference type="Proteomes" id="UP001295684"/>
    </source>
</evidence>
<dbReference type="EMBL" id="CAMPGE010018197">
    <property type="protein sequence ID" value="CAI2376635.1"/>
    <property type="molecule type" value="Genomic_DNA"/>
</dbReference>
<dbReference type="AlphaFoldDB" id="A0AAD1XPL3"/>
<dbReference type="Proteomes" id="UP001295684">
    <property type="component" value="Unassembled WGS sequence"/>
</dbReference>
<sequence length="246" mass="28659">MERNYDLQGRNEHGFDPDMEYNLADTSHTVLNGSASHENLLQTTLQDHEDLEEKVVAKTLEELDADILHAMEKLSITDDEIKSSTSESQSNQNSESIKKKDKNSKSPDQGSTNTGNLEMEDYIQIVCEELLKELQNTQDLDSCLISINKAMEYVKDESERRIKQKFKKPVCKLSSDNLILKKAVRILFSKLELYKQNQRMVKEYEDMKALLLQKDQEIQRLKEKEMELNYRLNSQTCHLSYNMKEK</sequence>
<evidence type="ECO:0000256" key="1">
    <source>
        <dbReference type="SAM" id="MobiDB-lite"/>
    </source>
</evidence>
<protein>
    <submittedName>
        <fullName evidence="2">Uncharacterized protein</fullName>
    </submittedName>
</protein>